<feature type="transmembrane region" description="Helical" evidence="5">
    <location>
        <begin position="117"/>
        <end position="137"/>
    </location>
</feature>
<dbReference type="EMBL" id="JBHUGY010000069">
    <property type="protein sequence ID" value="MFD2058065.1"/>
    <property type="molecule type" value="Genomic_DNA"/>
</dbReference>
<feature type="transmembrane region" description="Helical" evidence="5">
    <location>
        <begin position="6"/>
        <end position="24"/>
    </location>
</feature>
<sequence length="140" mass="15946">MNQTTIFWPVLAHVLLIYIVYIVLGRRRYGAVRSGEAKAGQYKARSTEPASSITVASNLINQFELPMLFYVLCLTLHVTNGVNYLTLALMWIFVASRYFHAWVHLTSNNLRLRSRSFFVGAIVLALAWIWFALHLLGVNS</sequence>
<dbReference type="RefSeq" id="WP_379026562.1">
    <property type="nucleotide sequence ID" value="NZ_JBHUGY010000069.1"/>
</dbReference>
<keyword evidence="3 5" id="KW-1133">Transmembrane helix</keyword>
<keyword evidence="4 5" id="KW-0472">Membrane</keyword>
<evidence type="ECO:0000256" key="5">
    <source>
        <dbReference type="SAM" id="Phobius"/>
    </source>
</evidence>
<organism evidence="6 7">
    <name type="scientific">Mesorhizobium calcicola</name>
    <dbReference type="NCBI Taxonomy" id="1300310"/>
    <lineage>
        <taxon>Bacteria</taxon>
        <taxon>Pseudomonadati</taxon>
        <taxon>Pseudomonadota</taxon>
        <taxon>Alphaproteobacteria</taxon>
        <taxon>Hyphomicrobiales</taxon>
        <taxon>Phyllobacteriaceae</taxon>
        <taxon>Mesorhizobium</taxon>
    </lineage>
</organism>
<evidence type="ECO:0000256" key="2">
    <source>
        <dbReference type="ARBA" id="ARBA00022692"/>
    </source>
</evidence>
<name>A0ABW4WQ48_9HYPH</name>
<comment type="caution">
    <text evidence="6">The sequence shown here is derived from an EMBL/GenBank/DDBJ whole genome shotgun (WGS) entry which is preliminary data.</text>
</comment>
<dbReference type="Proteomes" id="UP001597349">
    <property type="component" value="Unassembled WGS sequence"/>
</dbReference>
<dbReference type="Pfam" id="PF01124">
    <property type="entry name" value="MAPEG"/>
    <property type="match status" value="1"/>
</dbReference>
<evidence type="ECO:0000256" key="3">
    <source>
        <dbReference type="ARBA" id="ARBA00022989"/>
    </source>
</evidence>
<protein>
    <submittedName>
        <fullName evidence="6">MAPEG family protein</fullName>
    </submittedName>
</protein>
<dbReference type="SUPFAM" id="SSF161084">
    <property type="entry name" value="MAPEG domain-like"/>
    <property type="match status" value="1"/>
</dbReference>
<dbReference type="InterPro" id="IPR001129">
    <property type="entry name" value="Membr-assoc_MAPEG"/>
</dbReference>
<reference evidence="7" key="1">
    <citation type="journal article" date="2019" name="Int. J. Syst. Evol. Microbiol.">
        <title>The Global Catalogue of Microorganisms (GCM) 10K type strain sequencing project: providing services to taxonomists for standard genome sequencing and annotation.</title>
        <authorList>
            <consortium name="The Broad Institute Genomics Platform"/>
            <consortium name="The Broad Institute Genome Sequencing Center for Infectious Disease"/>
            <person name="Wu L."/>
            <person name="Ma J."/>
        </authorList>
    </citation>
    <scope>NUCLEOTIDE SEQUENCE [LARGE SCALE GENOMIC DNA]</scope>
    <source>
        <strain evidence="7">CGMCC 1.16226</strain>
    </source>
</reference>
<dbReference type="InterPro" id="IPR023352">
    <property type="entry name" value="MAPEG-like_dom_sf"/>
</dbReference>
<dbReference type="Gene3D" id="1.20.120.550">
    <property type="entry name" value="Membrane associated eicosanoid/glutathione metabolism-like domain"/>
    <property type="match status" value="1"/>
</dbReference>
<comment type="subcellular location">
    <subcellularLocation>
        <location evidence="1">Membrane</location>
    </subcellularLocation>
</comment>
<gene>
    <name evidence="6" type="ORF">ACFSQT_34795</name>
</gene>
<evidence type="ECO:0000256" key="1">
    <source>
        <dbReference type="ARBA" id="ARBA00004370"/>
    </source>
</evidence>
<proteinExistence type="predicted"/>
<keyword evidence="7" id="KW-1185">Reference proteome</keyword>
<keyword evidence="2 5" id="KW-0812">Transmembrane</keyword>
<evidence type="ECO:0000313" key="6">
    <source>
        <dbReference type="EMBL" id="MFD2058065.1"/>
    </source>
</evidence>
<evidence type="ECO:0000256" key="4">
    <source>
        <dbReference type="ARBA" id="ARBA00023136"/>
    </source>
</evidence>
<feature type="transmembrane region" description="Helical" evidence="5">
    <location>
        <begin position="84"/>
        <end position="105"/>
    </location>
</feature>
<evidence type="ECO:0000313" key="7">
    <source>
        <dbReference type="Proteomes" id="UP001597349"/>
    </source>
</evidence>
<accession>A0ABW4WQ48</accession>